<protein>
    <submittedName>
        <fullName evidence="3">Uncharacterized protein</fullName>
    </submittedName>
</protein>
<dbReference type="Proteomes" id="UP001497512">
    <property type="component" value="Chromosome 12"/>
</dbReference>
<keyword evidence="2" id="KW-0812">Transmembrane</keyword>
<keyword evidence="4" id="KW-1185">Reference proteome</keyword>
<feature type="region of interest" description="Disordered" evidence="1">
    <location>
        <begin position="165"/>
        <end position="204"/>
    </location>
</feature>
<feature type="compositionally biased region" description="Acidic residues" evidence="1">
    <location>
        <begin position="194"/>
        <end position="204"/>
    </location>
</feature>
<evidence type="ECO:0000256" key="1">
    <source>
        <dbReference type="SAM" id="MobiDB-lite"/>
    </source>
</evidence>
<gene>
    <name evidence="3" type="ORF">CSSPTR1EN2_LOCUS5046</name>
</gene>
<dbReference type="EMBL" id="OZ019904">
    <property type="protein sequence ID" value="CAK9199657.1"/>
    <property type="molecule type" value="Genomic_DNA"/>
</dbReference>
<feature type="compositionally biased region" description="Low complexity" evidence="1">
    <location>
        <begin position="165"/>
        <end position="174"/>
    </location>
</feature>
<feature type="transmembrane region" description="Helical" evidence="2">
    <location>
        <begin position="76"/>
        <end position="100"/>
    </location>
</feature>
<proteinExistence type="predicted"/>
<reference evidence="3" key="1">
    <citation type="submission" date="2024-02" db="EMBL/GenBank/DDBJ databases">
        <authorList>
            <consortium name="ELIXIR-Norway"/>
            <consortium name="Elixir Norway"/>
        </authorList>
    </citation>
    <scope>NUCLEOTIDE SEQUENCE</scope>
</reference>
<organism evidence="3 4">
    <name type="scientific">Sphagnum troendelagicum</name>
    <dbReference type="NCBI Taxonomy" id="128251"/>
    <lineage>
        <taxon>Eukaryota</taxon>
        <taxon>Viridiplantae</taxon>
        <taxon>Streptophyta</taxon>
        <taxon>Embryophyta</taxon>
        <taxon>Bryophyta</taxon>
        <taxon>Sphagnophytina</taxon>
        <taxon>Sphagnopsida</taxon>
        <taxon>Sphagnales</taxon>
        <taxon>Sphagnaceae</taxon>
        <taxon>Sphagnum</taxon>
    </lineage>
</organism>
<accession>A0ABP0TLL9</accession>
<sequence>MGRVYLSSASPARSSSRLLLSSASPIGPGQATSHEALQDARLLLQTTNNSSATPLGCIDAQTGVPVSCQQQQLPTLILIVGITCMLCLILLGLTLLTYSWCNRPARQSNPGSGESVISSNTTSAAATCATASSCTDEMVIMVRLAGDEEAKFVALPAPLKTSATTALADADASSQPPLDVESKAAAAAASTAHEEEDEDSSVVG</sequence>
<name>A0ABP0TLL9_9BRYO</name>
<evidence type="ECO:0000313" key="4">
    <source>
        <dbReference type="Proteomes" id="UP001497512"/>
    </source>
</evidence>
<evidence type="ECO:0000313" key="3">
    <source>
        <dbReference type="EMBL" id="CAK9199657.1"/>
    </source>
</evidence>
<evidence type="ECO:0000256" key="2">
    <source>
        <dbReference type="SAM" id="Phobius"/>
    </source>
</evidence>
<keyword evidence="2" id="KW-0472">Membrane</keyword>
<keyword evidence="2" id="KW-1133">Transmembrane helix</keyword>